<dbReference type="EnsemblMetazoa" id="AATE019294-RA">
    <property type="protein sequence ID" value="AATE019294-PA.1"/>
    <property type="gene ID" value="AATE019294"/>
</dbReference>
<reference evidence="1" key="1">
    <citation type="submission" date="2022-08" db="UniProtKB">
        <authorList>
            <consortium name="EnsemblMetazoa"/>
        </authorList>
    </citation>
    <scope>IDENTIFICATION</scope>
    <source>
        <strain evidence="1">EBRO</strain>
    </source>
</reference>
<proteinExistence type="predicted"/>
<sequence length="132" mass="13604">MLLHGATDRRNLLPASGVPGVIDLSPAPRLLRVERAFLSPADSVPCSDAATLSPFDAPSAAAARPSPPGWLAPSAPAADWRSCCMGSGLSLSAWAPVAVRTPYTTSPVSAPRFSSTTMAGSYVSPLLSAWIE</sequence>
<organism evidence="1">
    <name type="scientific">Anopheles atroparvus</name>
    <name type="common">European mosquito</name>
    <dbReference type="NCBI Taxonomy" id="41427"/>
    <lineage>
        <taxon>Eukaryota</taxon>
        <taxon>Metazoa</taxon>
        <taxon>Ecdysozoa</taxon>
        <taxon>Arthropoda</taxon>
        <taxon>Hexapoda</taxon>
        <taxon>Insecta</taxon>
        <taxon>Pterygota</taxon>
        <taxon>Neoptera</taxon>
        <taxon>Endopterygota</taxon>
        <taxon>Diptera</taxon>
        <taxon>Nematocera</taxon>
        <taxon>Culicoidea</taxon>
        <taxon>Culicidae</taxon>
        <taxon>Anophelinae</taxon>
        <taxon>Anopheles</taxon>
    </lineage>
</organism>
<dbReference type="AlphaFoldDB" id="A0A182JJL8"/>
<protein>
    <submittedName>
        <fullName evidence="1">Uncharacterized protein</fullName>
    </submittedName>
</protein>
<evidence type="ECO:0000313" key="1">
    <source>
        <dbReference type="EnsemblMetazoa" id="AATE019294-PA.1"/>
    </source>
</evidence>
<accession>A0A182JJL8</accession>
<name>A0A182JJL8_ANOAO</name>
<dbReference type="VEuPathDB" id="VectorBase:AATE019294"/>